<keyword evidence="6" id="KW-0418">Kinase</keyword>
<dbReference type="CDD" id="cd16922">
    <property type="entry name" value="HATPase_EvgS-ArcB-TorS-like"/>
    <property type="match status" value="1"/>
</dbReference>
<keyword evidence="9" id="KW-0812">Transmembrane</keyword>
<dbReference type="SMART" id="SM00388">
    <property type="entry name" value="HisKA"/>
    <property type="match status" value="1"/>
</dbReference>
<dbReference type="InterPro" id="IPR011006">
    <property type="entry name" value="CheY-like_superfamily"/>
</dbReference>
<feature type="modified residue" description="4-aspartylphosphate" evidence="8">
    <location>
        <position position="708"/>
    </location>
</feature>
<reference evidence="14 16" key="1">
    <citation type="submission" date="2019-07" db="EMBL/GenBank/DDBJ databases">
        <title>Genomes of sea-ice associated Colwellia species.</title>
        <authorList>
            <person name="Bowman J.P."/>
        </authorList>
    </citation>
    <scope>NUCLEOTIDE SEQUENCE [LARGE SCALE GENOMIC DNA]</scope>
    <source>
        <strain evidence="13 15">ACAM 607</strain>
        <strain evidence="14 16">IC036</strain>
    </source>
</reference>
<dbReference type="AlphaFoldDB" id="A0A5C6QRP1"/>
<sequence>MVTPYSNRNSIRIKIIFLIVLIFALLLSLFSFFLQNFISNVEQDLGQQMVLKHASLNKERAVSHFNQNLNLIKRSVNDYSFQNWMKDINNDEFEQRAINTIKNDCEVAGCFGWFVLSTSSLTSLDWNQESQEIKKVKLKLEENPWLPKKLKETKEYYVEADINAIDGKRYVFFDYFVREGDKVIGTVGNYTKTSTIADEILKSSNPDILEVLIDNHGIFHTNINSNDNADNRSIAIFLQNKSWDEIIGDESEKNFFDDTDSTFVKTIDITINNTHYLAAIVYLEEVDWFAMSLFSKKDMKGRIDIVPLLLLSLLSLFVIILLTIYLLNQLIFKRIITMDSAVNHIASGDYSQLIEDNRLDELGSLAQGINTMSEEISINLSRIESQNTVLSEAIEKANQASQAKSNFLANMSHEIRTPMNAVLGFADIGKNAASLDEKNDALEKIHFAGDHLLKIINDVLDFSKIDYKHLTLENISFDFPAVFEKISQIFNFGIEHKGLSLNIQLDEDIPNHIIGDPLRVEQIIINLVSNAIKFTEVGSININVSLKSKTADQVIIALSVKDSGIGMTPAQQENIFTAFSQADDSTTRKYGGTGLGLAICKQLAELMGGTITVTSEGGEGTEFIFTVALSYSMKKLPSDSKEVVVVDLAKLIVLLNNKSILLVEDNRINQIVATKTLGPLNVSIDIAEDGVQAVEKMKINDYALVFMDIQMPKLDGLQATKQIRVFDSETIIIGMSAHATTQDHENAIKMGMTDYMTKPIQQELLFTMIYKYINH</sequence>
<keyword evidence="15" id="KW-1185">Reference proteome</keyword>
<evidence type="ECO:0000256" key="8">
    <source>
        <dbReference type="PROSITE-ProRule" id="PRU00169"/>
    </source>
</evidence>
<feature type="transmembrane region" description="Helical" evidence="9">
    <location>
        <begin position="305"/>
        <end position="327"/>
    </location>
</feature>
<dbReference type="InterPro" id="IPR036890">
    <property type="entry name" value="HATPase_C_sf"/>
</dbReference>
<dbReference type="SMART" id="SM00304">
    <property type="entry name" value="HAMP"/>
    <property type="match status" value="1"/>
</dbReference>
<name>A0A5C6QRP1_9GAMM</name>
<dbReference type="InterPro" id="IPR036097">
    <property type="entry name" value="HisK_dim/P_sf"/>
</dbReference>
<dbReference type="SMART" id="SM00387">
    <property type="entry name" value="HATPase_c"/>
    <property type="match status" value="1"/>
</dbReference>
<comment type="subcellular location">
    <subcellularLocation>
        <location evidence="2">Membrane</location>
    </subcellularLocation>
</comment>
<dbReference type="EMBL" id="VOLQ01000002">
    <property type="protein sequence ID" value="TWX71467.1"/>
    <property type="molecule type" value="Genomic_DNA"/>
</dbReference>
<evidence type="ECO:0000256" key="7">
    <source>
        <dbReference type="ARBA" id="ARBA00023012"/>
    </source>
</evidence>
<evidence type="ECO:0000313" key="16">
    <source>
        <dbReference type="Proteomes" id="UP000321917"/>
    </source>
</evidence>
<evidence type="ECO:0000259" key="12">
    <source>
        <dbReference type="PROSITE" id="PS50885"/>
    </source>
</evidence>
<dbReference type="CDD" id="cd06225">
    <property type="entry name" value="HAMP"/>
    <property type="match status" value="1"/>
</dbReference>
<keyword evidence="7" id="KW-0902">Two-component regulatory system</keyword>
<dbReference type="Gene3D" id="6.10.340.10">
    <property type="match status" value="1"/>
</dbReference>
<evidence type="ECO:0000256" key="4">
    <source>
        <dbReference type="ARBA" id="ARBA00022553"/>
    </source>
</evidence>
<dbReference type="SMART" id="SM00448">
    <property type="entry name" value="REC"/>
    <property type="match status" value="1"/>
</dbReference>
<evidence type="ECO:0000256" key="1">
    <source>
        <dbReference type="ARBA" id="ARBA00000085"/>
    </source>
</evidence>
<dbReference type="Gene3D" id="1.10.287.130">
    <property type="match status" value="1"/>
</dbReference>
<dbReference type="PROSITE" id="PS50885">
    <property type="entry name" value="HAMP"/>
    <property type="match status" value="1"/>
</dbReference>
<keyword evidence="9" id="KW-0472">Membrane</keyword>
<dbReference type="Pfam" id="PF00072">
    <property type="entry name" value="Response_reg"/>
    <property type="match status" value="1"/>
</dbReference>
<evidence type="ECO:0000256" key="2">
    <source>
        <dbReference type="ARBA" id="ARBA00004370"/>
    </source>
</evidence>
<dbReference type="InterPro" id="IPR003594">
    <property type="entry name" value="HATPase_dom"/>
</dbReference>
<dbReference type="Gene3D" id="3.40.50.2300">
    <property type="match status" value="1"/>
</dbReference>
<dbReference type="SUPFAM" id="SSF55874">
    <property type="entry name" value="ATPase domain of HSP90 chaperone/DNA topoisomerase II/histidine kinase"/>
    <property type="match status" value="1"/>
</dbReference>
<proteinExistence type="predicted"/>
<keyword evidence="4 8" id="KW-0597">Phosphoprotein</keyword>
<feature type="domain" description="HAMP" evidence="12">
    <location>
        <begin position="329"/>
        <end position="381"/>
    </location>
</feature>
<evidence type="ECO:0000256" key="6">
    <source>
        <dbReference type="ARBA" id="ARBA00022777"/>
    </source>
</evidence>
<dbReference type="InterPro" id="IPR003660">
    <property type="entry name" value="HAMP_dom"/>
</dbReference>
<accession>A0A5C6QRP1</accession>
<dbReference type="PANTHER" id="PTHR45339">
    <property type="entry name" value="HYBRID SIGNAL TRANSDUCTION HISTIDINE KINASE J"/>
    <property type="match status" value="1"/>
</dbReference>
<dbReference type="Proteomes" id="UP000321917">
    <property type="component" value="Unassembled WGS sequence"/>
</dbReference>
<comment type="catalytic activity">
    <reaction evidence="1">
        <text>ATP + protein L-histidine = ADP + protein N-phospho-L-histidine.</text>
        <dbReference type="EC" id="2.7.13.3"/>
    </reaction>
</comment>
<dbReference type="PANTHER" id="PTHR45339:SF1">
    <property type="entry name" value="HYBRID SIGNAL TRANSDUCTION HISTIDINE KINASE J"/>
    <property type="match status" value="1"/>
</dbReference>
<evidence type="ECO:0000313" key="13">
    <source>
        <dbReference type="EMBL" id="TWX62555.1"/>
    </source>
</evidence>
<gene>
    <name evidence="13" type="ORF">ESZ26_01590</name>
    <name evidence="14" type="ORF">ESZ27_01200</name>
</gene>
<dbReference type="PROSITE" id="PS50109">
    <property type="entry name" value="HIS_KIN"/>
    <property type="match status" value="1"/>
</dbReference>
<dbReference type="InterPro" id="IPR001789">
    <property type="entry name" value="Sig_transdc_resp-reg_receiver"/>
</dbReference>
<dbReference type="SUPFAM" id="SSF52172">
    <property type="entry name" value="CheY-like"/>
    <property type="match status" value="1"/>
</dbReference>
<dbReference type="CDD" id="cd00082">
    <property type="entry name" value="HisKA"/>
    <property type="match status" value="1"/>
</dbReference>
<evidence type="ECO:0000259" key="10">
    <source>
        <dbReference type="PROSITE" id="PS50109"/>
    </source>
</evidence>
<evidence type="ECO:0000256" key="3">
    <source>
        <dbReference type="ARBA" id="ARBA00012438"/>
    </source>
</evidence>
<dbReference type="Pfam" id="PF02518">
    <property type="entry name" value="HATPase_c"/>
    <property type="match status" value="1"/>
</dbReference>
<dbReference type="InterPro" id="IPR004358">
    <property type="entry name" value="Sig_transdc_His_kin-like_C"/>
</dbReference>
<dbReference type="PRINTS" id="PR00344">
    <property type="entry name" value="BCTRLSENSOR"/>
</dbReference>
<dbReference type="GO" id="GO:0016020">
    <property type="term" value="C:membrane"/>
    <property type="evidence" value="ECO:0007669"/>
    <property type="project" value="UniProtKB-SubCell"/>
</dbReference>
<keyword evidence="9" id="KW-1133">Transmembrane helix</keyword>
<dbReference type="GO" id="GO:0000155">
    <property type="term" value="F:phosphorelay sensor kinase activity"/>
    <property type="evidence" value="ECO:0007669"/>
    <property type="project" value="InterPro"/>
</dbReference>
<dbReference type="OrthoDB" id="9810730at2"/>
<feature type="transmembrane region" description="Helical" evidence="9">
    <location>
        <begin position="15"/>
        <end position="34"/>
    </location>
</feature>
<dbReference type="Proteomes" id="UP000321525">
    <property type="component" value="Unassembled WGS sequence"/>
</dbReference>
<dbReference type="Pfam" id="PF00672">
    <property type="entry name" value="HAMP"/>
    <property type="match status" value="1"/>
</dbReference>
<dbReference type="FunFam" id="3.30.565.10:FF:000010">
    <property type="entry name" value="Sensor histidine kinase RcsC"/>
    <property type="match status" value="1"/>
</dbReference>
<dbReference type="EMBL" id="VOLR01000002">
    <property type="protein sequence ID" value="TWX62555.1"/>
    <property type="molecule type" value="Genomic_DNA"/>
</dbReference>
<dbReference type="Pfam" id="PF00512">
    <property type="entry name" value="HisKA"/>
    <property type="match status" value="1"/>
</dbReference>
<dbReference type="SUPFAM" id="SSF158472">
    <property type="entry name" value="HAMP domain-like"/>
    <property type="match status" value="1"/>
</dbReference>
<dbReference type="SUPFAM" id="SSF47384">
    <property type="entry name" value="Homodimeric domain of signal transducing histidine kinase"/>
    <property type="match status" value="1"/>
</dbReference>
<evidence type="ECO:0000313" key="15">
    <source>
        <dbReference type="Proteomes" id="UP000321525"/>
    </source>
</evidence>
<dbReference type="InterPro" id="IPR003661">
    <property type="entry name" value="HisK_dim/P_dom"/>
</dbReference>
<dbReference type="CDD" id="cd17546">
    <property type="entry name" value="REC_hyHK_CKI1_RcsC-like"/>
    <property type="match status" value="1"/>
</dbReference>
<feature type="domain" description="Response regulatory" evidence="11">
    <location>
        <begin position="659"/>
        <end position="773"/>
    </location>
</feature>
<dbReference type="PROSITE" id="PS50110">
    <property type="entry name" value="RESPONSE_REGULATORY"/>
    <property type="match status" value="1"/>
</dbReference>
<evidence type="ECO:0000313" key="14">
    <source>
        <dbReference type="EMBL" id="TWX71467.1"/>
    </source>
</evidence>
<dbReference type="InterPro" id="IPR005467">
    <property type="entry name" value="His_kinase_dom"/>
</dbReference>
<dbReference type="EC" id="2.7.13.3" evidence="3"/>
<organism evidence="14 16">
    <name type="scientific">Colwellia hornerae</name>
    <dbReference type="NCBI Taxonomy" id="89402"/>
    <lineage>
        <taxon>Bacteria</taxon>
        <taxon>Pseudomonadati</taxon>
        <taxon>Pseudomonadota</taxon>
        <taxon>Gammaproteobacteria</taxon>
        <taxon>Alteromonadales</taxon>
        <taxon>Colwelliaceae</taxon>
        <taxon>Colwellia</taxon>
    </lineage>
</organism>
<comment type="caution">
    <text evidence="14">The sequence shown here is derived from an EMBL/GenBank/DDBJ whole genome shotgun (WGS) entry which is preliminary data.</text>
</comment>
<keyword evidence="5" id="KW-0808">Transferase</keyword>
<feature type="domain" description="Histidine kinase" evidence="10">
    <location>
        <begin position="410"/>
        <end position="631"/>
    </location>
</feature>
<protein>
    <recommendedName>
        <fullName evidence="3">histidine kinase</fullName>
        <ecNumber evidence="3">2.7.13.3</ecNumber>
    </recommendedName>
</protein>
<evidence type="ECO:0000259" key="11">
    <source>
        <dbReference type="PROSITE" id="PS50110"/>
    </source>
</evidence>
<dbReference type="Gene3D" id="3.30.565.10">
    <property type="entry name" value="Histidine kinase-like ATPase, C-terminal domain"/>
    <property type="match status" value="1"/>
</dbReference>
<evidence type="ECO:0000256" key="5">
    <source>
        <dbReference type="ARBA" id="ARBA00022679"/>
    </source>
</evidence>
<evidence type="ECO:0000256" key="9">
    <source>
        <dbReference type="SAM" id="Phobius"/>
    </source>
</evidence>